<name>A0A8J2PGD1_9HEXA</name>
<dbReference type="AlphaFoldDB" id="A0A8J2PGD1"/>
<sequence>MVPKNVLDKFVGAVQEKVLIGCNEPEDVNESGSEGIQRDTKCWAQVEANPDHLDLVTLDGGITQVGLRGSLGSISGQV</sequence>
<protein>
    <submittedName>
        <fullName evidence="1">Uncharacterized protein</fullName>
    </submittedName>
</protein>
<keyword evidence="2" id="KW-1185">Reference proteome</keyword>
<accession>A0A8J2PGD1</accession>
<organism evidence="1 2">
    <name type="scientific">Allacma fusca</name>
    <dbReference type="NCBI Taxonomy" id="39272"/>
    <lineage>
        <taxon>Eukaryota</taxon>
        <taxon>Metazoa</taxon>
        <taxon>Ecdysozoa</taxon>
        <taxon>Arthropoda</taxon>
        <taxon>Hexapoda</taxon>
        <taxon>Collembola</taxon>
        <taxon>Symphypleona</taxon>
        <taxon>Sminthuridae</taxon>
        <taxon>Allacma</taxon>
    </lineage>
</organism>
<comment type="caution">
    <text evidence="1">The sequence shown here is derived from an EMBL/GenBank/DDBJ whole genome shotgun (WGS) entry which is preliminary data.</text>
</comment>
<gene>
    <name evidence="1" type="ORF">AFUS01_LOCUS31626</name>
</gene>
<reference evidence="1" key="1">
    <citation type="submission" date="2021-06" db="EMBL/GenBank/DDBJ databases">
        <authorList>
            <person name="Hodson N. C."/>
            <person name="Mongue J. A."/>
            <person name="Jaron S. K."/>
        </authorList>
    </citation>
    <scope>NUCLEOTIDE SEQUENCE</scope>
</reference>
<evidence type="ECO:0000313" key="2">
    <source>
        <dbReference type="Proteomes" id="UP000708208"/>
    </source>
</evidence>
<dbReference type="EMBL" id="CAJVCH010505666">
    <property type="protein sequence ID" value="CAG7821278.1"/>
    <property type="molecule type" value="Genomic_DNA"/>
</dbReference>
<proteinExistence type="predicted"/>
<dbReference type="Proteomes" id="UP000708208">
    <property type="component" value="Unassembled WGS sequence"/>
</dbReference>
<evidence type="ECO:0000313" key="1">
    <source>
        <dbReference type="EMBL" id="CAG7821278.1"/>
    </source>
</evidence>